<proteinExistence type="predicted"/>
<dbReference type="AlphaFoldDB" id="A0AAW9R154"/>
<dbReference type="InterPro" id="IPR041664">
    <property type="entry name" value="AAA_16"/>
</dbReference>
<evidence type="ECO:0000313" key="5">
    <source>
        <dbReference type="Proteomes" id="UP001328733"/>
    </source>
</evidence>
<feature type="domain" description="CHAT" evidence="2">
    <location>
        <begin position="81"/>
        <end position="325"/>
    </location>
</feature>
<organism evidence="4 5">
    <name type="scientific">Pannus brasiliensis CCIBt3594</name>
    <dbReference type="NCBI Taxonomy" id="1427578"/>
    <lineage>
        <taxon>Bacteria</taxon>
        <taxon>Bacillati</taxon>
        <taxon>Cyanobacteriota</taxon>
        <taxon>Cyanophyceae</taxon>
        <taxon>Oscillatoriophycideae</taxon>
        <taxon>Chroococcales</taxon>
        <taxon>Microcystaceae</taxon>
        <taxon>Pannus</taxon>
    </lineage>
</organism>
<dbReference type="PANTHER" id="PTHR34800:SF1">
    <property type="entry name" value="TETRAPYRROLE-BINDING PROTEIN, CHLOROPLASTIC"/>
    <property type="match status" value="1"/>
</dbReference>
<keyword evidence="5" id="KW-1185">Reference proteome</keyword>
<name>A0AAW9R154_9CHRO</name>
<dbReference type="InterPro" id="IPR024983">
    <property type="entry name" value="CHAT_dom"/>
</dbReference>
<dbReference type="Pfam" id="PF13191">
    <property type="entry name" value="AAA_16"/>
    <property type="match status" value="1"/>
</dbReference>
<dbReference type="GO" id="GO:0046906">
    <property type="term" value="F:tetrapyrrole binding"/>
    <property type="evidence" value="ECO:0007669"/>
    <property type="project" value="TreeGrafter"/>
</dbReference>
<dbReference type="CDD" id="cd16383">
    <property type="entry name" value="GUN4"/>
    <property type="match status" value="1"/>
</dbReference>
<accession>A0AAW9R154</accession>
<reference evidence="4 5" key="1">
    <citation type="submission" date="2024-01" db="EMBL/GenBank/DDBJ databases">
        <title>Genomic insights into the taxonomy and metabolism of the cyanobacterium Pannus brasiliensis CCIBt3594.</title>
        <authorList>
            <person name="Machado M."/>
            <person name="Botero N.B."/>
            <person name="Andreote A.P.D."/>
            <person name="Feitosa A.M.T."/>
            <person name="Popin R."/>
            <person name="Sivonen K."/>
            <person name="Fiore M.F."/>
        </authorList>
    </citation>
    <scope>NUCLEOTIDE SEQUENCE [LARGE SCALE GENOMIC DNA]</scope>
    <source>
        <strain evidence="4 5">CCIBt3594</strain>
    </source>
</reference>
<dbReference type="Gene3D" id="1.10.10.1770">
    <property type="entry name" value="Gun4-like"/>
    <property type="match status" value="1"/>
</dbReference>
<dbReference type="Gene3D" id="1.25.40.620">
    <property type="match status" value="1"/>
</dbReference>
<dbReference type="Proteomes" id="UP001328733">
    <property type="component" value="Unassembled WGS sequence"/>
</dbReference>
<dbReference type="RefSeq" id="WP_332867013.1">
    <property type="nucleotide sequence ID" value="NZ_JBAFSM010000051.1"/>
</dbReference>
<dbReference type="SUPFAM" id="SSF52540">
    <property type="entry name" value="P-loop containing nucleoside triphosphate hydrolases"/>
    <property type="match status" value="1"/>
</dbReference>
<dbReference type="InterPro" id="IPR027417">
    <property type="entry name" value="P-loop_NTPase"/>
</dbReference>
<evidence type="ECO:0000259" key="2">
    <source>
        <dbReference type="Pfam" id="PF12770"/>
    </source>
</evidence>
<sequence>MNSHSLETWREKLAYLQQQEAIASNPSTKFELQKQIEECKRKIAELIPKDDNQTEKVGKWVLYLEIGGNGESIDPSKNPAETGQKLYDWLNGREKRLENHPDARILAIDTGEDLARYPWETLHDGRDFLVNRHPPIIPVRWVKGLRKQPVKPPANRPENRPLNVLFMAADPIGIEPKLDFEAEERKILEGTKRYPLHLVVEESGDLEELRCSIEYYPDRFDILHLVGRVIFKDGKVCLLTENELGDPVYSSAEDIARAIDSFPELLIISGKSNYPSLLDSLVRQLLKLGAKTVLAIENDASIDPLSIVYRELAVGRSIYEAIASVYGESCRNERSIFPRMKLYVSDAETVFRSLVTKPGARGRTSIPAVDREKEKWRDPSSRKMRVATRENFVGRRRQLQNCLSALKREPEKVGILVHGMGGWGKSSLVSRLWDRLPEHDKILWSGWKKQDGRVEILNESIFVKELKQKLYSEEFRELDRYLQDTGENFSRNLAHVLEKCIERKEKTILFIFDDFEWNLEPDGGSYRLLSEPARVLQALIDAILTSNTDHKIIITCRYNEFDPDILRFFHIEGLNSLQGADLQKKLNRLENFNREEIPRNLIDLALEIADGNPRLLEDLDEQILSLSPTEAERKLQEYQNNPNAWKERVIWPDLYDRIDEPLAEVLSRCLIYELPVPFSAIKAVCQGQNEQIQRGITLGIIEQSPEPREANRVYRVSRILPRILSRIHLPEEEQEFLTLSRIAAWEVDRLWNDRENEDEEKWREIFRLSFLDTENPRRFREGFSKMLAVQYNQASDSAFEKELRQQANYLSKNHLFDRLKSDLQAKDWRKADQETAWICYQIMIIEEHEDFYGLFRNMSSKDIDIIDNLWSRYSNEKFGCKCQAKIYQNLGGTANFDRQIWRQFGDTVGWRLGGTWLKYENITFDITANVAHLPVLMYYGICEGGGWVYVGKGWERWSLLSRQDLSDCSL</sequence>
<feature type="domain" description="GUN4-like" evidence="1">
    <location>
        <begin position="812"/>
        <end position="935"/>
    </location>
</feature>
<comment type="caution">
    <text evidence="4">The sequence shown here is derived from an EMBL/GenBank/DDBJ whole genome shotgun (WGS) entry which is preliminary data.</text>
</comment>
<gene>
    <name evidence="4" type="ORF">V0288_20545</name>
</gene>
<protein>
    <submittedName>
        <fullName evidence="4">GUN4 domain-containing protein</fullName>
    </submittedName>
</protein>
<dbReference type="EMBL" id="JBAFSM010000051">
    <property type="protein sequence ID" value="MEG3439529.1"/>
    <property type="molecule type" value="Genomic_DNA"/>
</dbReference>
<evidence type="ECO:0000313" key="4">
    <source>
        <dbReference type="EMBL" id="MEG3439529.1"/>
    </source>
</evidence>
<evidence type="ECO:0000259" key="1">
    <source>
        <dbReference type="Pfam" id="PF05419"/>
    </source>
</evidence>
<feature type="domain" description="Orc1-like AAA ATPase" evidence="3">
    <location>
        <begin position="391"/>
        <end position="519"/>
    </location>
</feature>
<dbReference type="InterPro" id="IPR037215">
    <property type="entry name" value="GUN4-like_sf"/>
</dbReference>
<dbReference type="InterPro" id="IPR008629">
    <property type="entry name" value="GUN4-like"/>
</dbReference>
<dbReference type="SUPFAM" id="SSF140869">
    <property type="entry name" value="GUN4-like"/>
    <property type="match status" value="1"/>
</dbReference>
<dbReference type="Pfam" id="PF12770">
    <property type="entry name" value="CHAT"/>
    <property type="match status" value="1"/>
</dbReference>
<dbReference type="PANTHER" id="PTHR34800">
    <property type="entry name" value="TETRAPYRROLE-BINDING PROTEIN, CHLOROPLASTIC"/>
    <property type="match status" value="1"/>
</dbReference>
<evidence type="ECO:0000259" key="3">
    <source>
        <dbReference type="Pfam" id="PF13191"/>
    </source>
</evidence>
<dbReference type="Pfam" id="PF05419">
    <property type="entry name" value="GUN4"/>
    <property type="match status" value="1"/>
</dbReference>
<dbReference type="Gene3D" id="3.40.50.300">
    <property type="entry name" value="P-loop containing nucleotide triphosphate hydrolases"/>
    <property type="match status" value="1"/>
</dbReference>